<keyword evidence="1" id="KW-1133">Transmembrane helix</keyword>
<gene>
    <name evidence="2" type="ORF">SAMN04487884_10723</name>
</gene>
<dbReference type="RefSeq" id="WP_074755187.1">
    <property type="nucleotide sequence ID" value="NZ_FOGJ01000007.1"/>
</dbReference>
<sequence length="332" mass="38283">MGKDFVISLSFQLLLIILILFSIRKKNQDDGSIYSFWDADETNNIRGFFAVLIVLFHVPVSSIYYNLLGCTTFVFIVTCFSMFASYGIAYKTDKTNGDYKKNIPFRMFRIVIALIIVIIIKLLCGGSLYSGGMNWIYNLLFYYLVSFLLYSFLPLRFANVLLVVFSILYSVMGHFMTLPGGWYEQSLGFGYGIILYYIVKKEYAINKFVNSILVIICVFAILISGQLYIYVHDVSAVSHSMFVLRIIMTISEIVIFFIVSNYIILNNRVFEELGKLSLFIYLIHGLAIDILSKYFKDGILIIFVEIASVIAAILLRKLFFYIEKLVKYYRIV</sequence>
<evidence type="ECO:0000313" key="3">
    <source>
        <dbReference type="Proteomes" id="UP000182584"/>
    </source>
</evidence>
<evidence type="ECO:0000256" key="1">
    <source>
        <dbReference type="SAM" id="Phobius"/>
    </source>
</evidence>
<dbReference type="EMBL" id="FOGJ01000007">
    <property type="protein sequence ID" value="SER54839.1"/>
    <property type="molecule type" value="Genomic_DNA"/>
</dbReference>
<feature type="transmembrane region" description="Helical" evidence="1">
    <location>
        <begin position="276"/>
        <end position="295"/>
    </location>
</feature>
<evidence type="ECO:0000313" key="2">
    <source>
        <dbReference type="EMBL" id="SER54839.1"/>
    </source>
</evidence>
<feature type="transmembrane region" description="Helical" evidence="1">
    <location>
        <begin position="110"/>
        <end position="129"/>
    </location>
</feature>
<protein>
    <recommendedName>
        <fullName evidence="4">Acyltransferase 3 domain-containing protein</fullName>
    </recommendedName>
</protein>
<dbReference type="AlphaFoldDB" id="A0A1H9Q4H9"/>
<feature type="transmembrane region" description="Helical" evidence="1">
    <location>
        <begin position="182"/>
        <end position="199"/>
    </location>
</feature>
<feature type="transmembrane region" description="Helical" evidence="1">
    <location>
        <begin position="301"/>
        <end position="322"/>
    </location>
</feature>
<feature type="transmembrane region" description="Helical" evidence="1">
    <location>
        <begin position="160"/>
        <end position="176"/>
    </location>
</feature>
<keyword evidence="1" id="KW-0472">Membrane</keyword>
<evidence type="ECO:0008006" key="4">
    <source>
        <dbReference type="Google" id="ProtNLM"/>
    </source>
</evidence>
<keyword evidence="1" id="KW-0812">Transmembrane</keyword>
<feature type="transmembrane region" description="Helical" evidence="1">
    <location>
        <begin position="135"/>
        <end position="153"/>
    </location>
</feature>
<accession>A0A1H9Q4H9</accession>
<feature type="transmembrane region" description="Helical" evidence="1">
    <location>
        <begin position="71"/>
        <end position="89"/>
    </location>
</feature>
<name>A0A1H9Q4H9_BUTFI</name>
<organism evidence="2 3">
    <name type="scientific">Butyrivibrio fibrisolvens</name>
    <dbReference type="NCBI Taxonomy" id="831"/>
    <lineage>
        <taxon>Bacteria</taxon>
        <taxon>Bacillati</taxon>
        <taxon>Bacillota</taxon>
        <taxon>Clostridia</taxon>
        <taxon>Lachnospirales</taxon>
        <taxon>Lachnospiraceae</taxon>
        <taxon>Butyrivibrio</taxon>
    </lineage>
</organism>
<feature type="transmembrane region" description="Helical" evidence="1">
    <location>
        <begin position="242"/>
        <end position="264"/>
    </location>
</feature>
<feature type="transmembrane region" description="Helical" evidence="1">
    <location>
        <begin position="211"/>
        <end position="230"/>
    </location>
</feature>
<feature type="transmembrane region" description="Helical" evidence="1">
    <location>
        <begin position="44"/>
        <end position="65"/>
    </location>
</feature>
<reference evidence="2 3" key="1">
    <citation type="submission" date="2016-10" db="EMBL/GenBank/DDBJ databases">
        <authorList>
            <person name="de Groot N.N."/>
        </authorList>
    </citation>
    <scope>NUCLEOTIDE SEQUENCE [LARGE SCALE GENOMIC DNA]</scope>
    <source>
        <strain evidence="2 3">AR40</strain>
    </source>
</reference>
<proteinExistence type="predicted"/>
<dbReference type="Proteomes" id="UP000182584">
    <property type="component" value="Unassembled WGS sequence"/>
</dbReference>
<feature type="transmembrane region" description="Helical" evidence="1">
    <location>
        <begin position="6"/>
        <end position="23"/>
    </location>
</feature>